<dbReference type="AlphaFoldDB" id="A0A140DYM6"/>
<keyword evidence="2" id="KW-1185">Reference proteome</keyword>
<name>A0A140DYM6_9FIRM</name>
<evidence type="ECO:0000313" key="2">
    <source>
        <dbReference type="Proteomes" id="UP000069771"/>
    </source>
</evidence>
<dbReference type="KEGG" id="fro:AALO17_26190"/>
<gene>
    <name evidence="1" type="ORF">AALO17_26190</name>
</gene>
<evidence type="ECO:0000313" key="1">
    <source>
        <dbReference type="EMBL" id="AMK55753.1"/>
    </source>
</evidence>
<protein>
    <submittedName>
        <fullName evidence="1">Uncharacterized protein</fullName>
    </submittedName>
</protein>
<accession>A0A140DYM6</accession>
<organism evidence="1 2">
    <name type="scientific">Faecalibaculum rodentium</name>
    <dbReference type="NCBI Taxonomy" id="1702221"/>
    <lineage>
        <taxon>Bacteria</taxon>
        <taxon>Bacillati</taxon>
        <taxon>Bacillota</taxon>
        <taxon>Erysipelotrichia</taxon>
        <taxon>Erysipelotrichales</taxon>
        <taxon>Erysipelotrichaceae</taxon>
        <taxon>Faecalibaculum</taxon>
    </lineage>
</organism>
<proteinExistence type="predicted"/>
<dbReference type="EMBL" id="CP011391">
    <property type="protein sequence ID" value="AMK55753.1"/>
    <property type="molecule type" value="Genomic_DNA"/>
</dbReference>
<reference evidence="1 2" key="1">
    <citation type="journal article" date="2016" name="Gut Pathog.">
        <title>Whole genome sequencing of "Faecalibaculum rodentium" ALO17, isolated from C57BL/6J laboratory mouse feces.</title>
        <authorList>
            <person name="Lim S."/>
            <person name="Chang D.H."/>
            <person name="Ahn S."/>
            <person name="Kim B.C."/>
        </authorList>
    </citation>
    <scope>NUCLEOTIDE SEQUENCE [LARGE SCALE GENOMIC DNA]</scope>
    <source>
        <strain evidence="1 2">Alo17</strain>
    </source>
</reference>
<sequence length="40" mass="4178">MCSETAGGWQGLCGRNNPGSVRIAGHDTGSCSQLPERNET</sequence>
<dbReference type="Proteomes" id="UP000069771">
    <property type="component" value="Chromosome"/>
</dbReference>